<keyword evidence="8" id="KW-1185">Reference proteome</keyword>
<dbReference type="Proteomes" id="UP000284531">
    <property type="component" value="Unassembled WGS sequence"/>
</dbReference>
<dbReference type="OrthoDB" id="9782991at2"/>
<comment type="similarity">
    <text evidence="1">Belongs to the sigma-70 factor family. ECF subfamily.</text>
</comment>
<keyword evidence="4" id="KW-0804">Transcription</keyword>
<gene>
    <name evidence="7" type="ORF">BXY64_1934</name>
</gene>
<evidence type="ECO:0000313" key="8">
    <source>
        <dbReference type="Proteomes" id="UP000284531"/>
    </source>
</evidence>
<dbReference type="AlphaFoldDB" id="A0A419XAW0"/>
<comment type="caution">
    <text evidence="7">The sequence shown here is derived from an EMBL/GenBank/DDBJ whole genome shotgun (WGS) entry which is preliminary data.</text>
</comment>
<dbReference type="Pfam" id="PF08281">
    <property type="entry name" value="Sigma70_r4_2"/>
    <property type="match status" value="1"/>
</dbReference>
<name>A0A419XAW0_9BACT</name>
<dbReference type="GO" id="GO:0006352">
    <property type="term" value="P:DNA-templated transcription initiation"/>
    <property type="evidence" value="ECO:0007669"/>
    <property type="project" value="InterPro"/>
</dbReference>
<dbReference type="NCBIfam" id="TIGR02985">
    <property type="entry name" value="Sig70_bacteroi1"/>
    <property type="match status" value="1"/>
</dbReference>
<dbReference type="EMBL" id="RAPQ01000008">
    <property type="protein sequence ID" value="RKE04903.1"/>
    <property type="molecule type" value="Genomic_DNA"/>
</dbReference>
<dbReference type="SUPFAM" id="SSF88659">
    <property type="entry name" value="Sigma3 and sigma4 domains of RNA polymerase sigma factors"/>
    <property type="match status" value="1"/>
</dbReference>
<evidence type="ECO:0000313" key="7">
    <source>
        <dbReference type="EMBL" id="RKE04903.1"/>
    </source>
</evidence>
<feature type="domain" description="RNA polymerase sigma factor 70 region 4 type 2" evidence="6">
    <location>
        <begin position="119"/>
        <end position="169"/>
    </location>
</feature>
<sequence length="190" mass="22023">MTQSSTNYSIELLTEKRIEELFKEHYAVLTAYAHKFLSDLDDAREIVQNVFVQLIDHKDTVKIHTSAKAHLYTSVRNACLNAIKQKNTHAKHHENIKYLNSDIGTGVDKILEQTELEYELYQAIDELPEQCQRIFKMNRFDGFTNQEIADQLGISKRTVETQISKALKILRNKIGPMLASLLILWLMEKM</sequence>
<dbReference type="GO" id="GO:0016987">
    <property type="term" value="F:sigma factor activity"/>
    <property type="evidence" value="ECO:0007669"/>
    <property type="project" value="UniProtKB-KW"/>
</dbReference>
<evidence type="ECO:0000256" key="2">
    <source>
        <dbReference type="ARBA" id="ARBA00023015"/>
    </source>
</evidence>
<dbReference type="SUPFAM" id="SSF88946">
    <property type="entry name" value="Sigma2 domain of RNA polymerase sigma factors"/>
    <property type="match status" value="1"/>
</dbReference>
<dbReference type="InterPro" id="IPR013249">
    <property type="entry name" value="RNA_pol_sigma70_r4_t2"/>
</dbReference>
<dbReference type="InterPro" id="IPR007627">
    <property type="entry name" value="RNA_pol_sigma70_r2"/>
</dbReference>
<evidence type="ECO:0000259" key="5">
    <source>
        <dbReference type="Pfam" id="PF04542"/>
    </source>
</evidence>
<dbReference type="InterPro" id="IPR014327">
    <property type="entry name" value="RNA_pol_sigma70_bacteroid"/>
</dbReference>
<dbReference type="CDD" id="cd06171">
    <property type="entry name" value="Sigma70_r4"/>
    <property type="match status" value="1"/>
</dbReference>
<dbReference type="InterPro" id="IPR013324">
    <property type="entry name" value="RNA_pol_sigma_r3/r4-like"/>
</dbReference>
<protein>
    <submittedName>
        <fullName evidence="7">RNA polymerase sigma-70 factor (ECF subfamily)</fullName>
    </submittedName>
</protein>
<evidence type="ECO:0000256" key="4">
    <source>
        <dbReference type="ARBA" id="ARBA00023163"/>
    </source>
</evidence>
<dbReference type="InterPro" id="IPR036388">
    <property type="entry name" value="WH-like_DNA-bd_sf"/>
</dbReference>
<dbReference type="Gene3D" id="1.10.10.10">
    <property type="entry name" value="Winged helix-like DNA-binding domain superfamily/Winged helix DNA-binding domain"/>
    <property type="match status" value="1"/>
</dbReference>
<proteinExistence type="inferred from homology"/>
<dbReference type="PANTHER" id="PTHR43133:SF46">
    <property type="entry name" value="RNA POLYMERASE SIGMA-70 FACTOR ECF SUBFAMILY"/>
    <property type="match status" value="1"/>
</dbReference>
<dbReference type="InterPro" id="IPR013325">
    <property type="entry name" value="RNA_pol_sigma_r2"/>
</dbReference>
<dbReference type="Pfam" id="PF04542">
    <property type="entry name" value="Sigma70_r2"/>
    <property type="match status" value="1"/>
</dbReference>
<dbReference type="PANTHER" id="PTHR43133">
    <property type="entry name" value="RNA POLYMERASE ECF-TYPE SIGMA FACTO"/>
    <property type="match status" value="1"/>
</dbReference>
<dbReference type="Gene3D" id="1.10.1740.10">
    <property type="match status" value="1"/>
</dbReference>
<dbReference type="RefSeq" id="WP_054718139.1">
    <property type="nucleotide sequence ID" value="NZ_CANNEC010000003.1"/>
</dbReference>
<keyword evidence="2" id="KW-0805">Transcription regulation</keyword>
<evidence type="ECO:0000256" key="1">
    <source>
        <dbReference type="ARBA" id="ARBA00010641"/>
    </source>
</evidence>
<evidence type="ECO:0000256" key="3">
    <source>
        <dbReference type="ARBA" id="ARBA00023082"/>
    </source>
</evidence>
<organism evidence="7 8">
    <name type="scientific">Marinifilum flexuosum</name>
    <dbReference type="NCBI Taxonomy" id="1117708"/>
    <lineage>
        <taxon>Bacteria</taxon>
        <taxon>Pseudomonadati</taxon>
        <taxon>Bacteroidota</taxon>
        <taxon>Bacteroidia</taxon>
        <taxon>Marinilabiliales</taxon>
        <taxon>Marinifilaceae</taxon>
    </lineage>
</organism>
<reference evidence="7 8" key="1">
    <citation type="submission" date="2018-09" db="EMBL/GenBank/DDBJ databases">
        <title>Genomic Encyclopedia of Archaeal and Bacterial Type Strains, Phase II (KMG-II): from individual species to whole genera.</title>
        <authorList>
            <person name="Goeker M."/>
        </authorList>
    </citation>
    <scope>NUCLEOTIDE SEQUENCE [LARGE SCALE GENOMIC DNA]</scope>
    <source>
        <strain evidence="7 8">DSM 21950</strain>
    </source>
</reference>
<dbReference type="InterPro" id="IPR014284">
    <property type="entry name" value="RNA_pol_sigma-70_dom"/>
</dbReference>
<dbReference type="GO" id="GO:0003677">
    <property type="term" value="F:DNA binding"/>
    <property type="evidence" value="ECO:0007669"/>
    <property type="project" value="InterPro"/>
</dbReference>
<keyword evidence="3" id="KW-0731">Sigma factor</keyword>
<accession>A0A419XAW0</accession>
<feature type="domain" description="RNA polymerase sigma-70 region 2" evidence="5">
    <location>
        <begin position="21"/>
        <end position="87"/>
    </location>
</feature>
<dbReference type="NCBIfam" id="TIGR02937">
    <property type="entry name" value="sigma70-ECF"/>
    <property type="match status" value="1"/>
</dbReference>
<evidence type="ECO:0000259" key="6">
    <source>
        <dbReference type="Pfam" id="PF08281"/>
    </source>
</evidence>
<dbReference type="InterPro" id="IPR039425">
    <property type="entry name" value="RNA_pol_sigma-70-like"/>
</dbReference>